<dbReference type="InterPro" id="IPR035093">
    <property type="entry name" value="RelE/ParE_toxin_dom_sf"/>
</dbReference>
<evidence type="ECO:0000313" key="3">
    <source>
        <dbReference type="EMBL" id="AFH93453.1"/>
    </source>
</evidence>
<dbReference type="Gene3D" id="3.30.2310.20">
    <property type="entry name" value="RelE-like"/>
    <property type="match status" value="1"/>
</dbReference>
<reference evidence="3 4" key="1">
    <citation type="journal article" date="2012" name="J. Bacteriol.">
        <title>Complete Genome Sequence of Providencia stuartii Clinical Isolate MRSN 2154.</title>
        <authorList>
            <person name="Clifford R.J."/>
            <person name="Hang J."/>
            <person name="Riley M.C."/>
            <person name="Onmus-Leone F."/>
            <person name="Kuschner R.A."/>
            <person name="Lesho E.P."/>
            <person name="Waterman P.E."/>
        </authorList>
    </citation>
    <scope>NUCLEOTIDE SEQUENCE [LARGE SCALE GENOMIC DNA]</scope>
    <source>
        <strain evidence="3 4">MRSN 2154</strain>
    </source>
</reference>
<organism evidence="3 4">
    <name type="scientific">Providencia stuartii (strain MRSN 2154)</name>
    <dbReference type="NCBI Taxonomy" id="1157951"/>
    <lineage>
        <taxon>Bacteria</taxon>
        <taxon>Pseudomonadati</taxon>
        <taxon>Pseudomonadota</taxon>
        <taxon>Gammaproteobacteria</taxon>
        <taxon>Enterobacterales</taxon>
        <taxon>Morganellaceae</taxon>
        <taxon>Providencia</taxon>
    </lineage>
</organism>
<dbReference type="AlphaFoldDB" id="A0A140NKP5"/>
<dbReference type="EMBL" id="CP003488">
    <property type="protein sequence ID" value="AFH93453.1"/>
    <property type="molecule type" value="Genomic_DNA"/>
</dbReference>
<evidence type="ECO:0000313" key="4">
    <source>
        <dbReference type="Proteomes" id="UP000005012"/>
    </source>
</evidence>
<dbReference type="InterPro" id="IPR007712">
    <property type="entry name" value="RelE/ParE_toxin"/>
</dbReference>
<name>A0A140NKP5_PROSM</name>
<evidence type="ECO:0000256" key="2">
    <source>
        <dbReference type="ARBA" id="ARBA00022649"/>
    </source>
</evidence>
<sequence>MKLGISPLAVQDLESIGDWIAKDNPIRALSFIEELYQKCLLIADSPTLYAERPEILPGLRSCAYGRYLLFFRVLEAEVRIERILHGSRDIPAHFS</sequence>
<dbReference type="PANTHER" id="PTHR33755:SF6">
    <property type="entry name" value="PLASMID STABILIZATION SYSTEM PROTEIN"/>
    <property type="match status" value="1"/>
</dbReference>
<dbReference type="Pfam" id="PF05016">
    <property type="entry name" value="ParE_toxin"/>
    <property type="match status" value="1"/>
</dbReference>
<dbReference type="KEGG" id="psi:S70_07930"/>
<reference evidence="4" key="2">
    <citation type="submission" date="2012-04" db="EMBL/GenBank/DDBJ databases">
        <title>Complete genome sequence of Providencia stuartii clinical isolate MRSN 2154.</title>
        <authorList>
            <person name="Clifford R.J."/>
            <person name="Hang J."/>
            <person name="Riley M.C."/>
            <person name="Onmus-Leone F."/>
            <person name="Kuschner R.A."/>
            <person name="Lesho E.P."/>
            <person name="Waterman P.E."/>
        </authorList>
    </citation>
    <scope>NUCLEOTIDE SEQUENCE [LARGE SCALE GENOMIC DNA]</scope>
    <source>
        <strain evidence="4">MRSN 2154</strain>
    </source>
</reference>
<dbReference type="RefSeq" id="WP_014656874.1">
    <property type="nucleotide sequence ID" value="NC_017731.1"/>
</dbReference>
<gene>
    <name evidence="3" type="ordered locus">S70_07930</name>
</gene>
<dbReference type="PANTHER" id="PTHR33755">
    <property type="entry name" value="TOXIN PARE1-RELATED"/>
    <property type="match status" value="1"/>
</dbReference>
<dbReference type="GeneID" id="93517748"/>
<proteinExistence type="inferred from homology"/>
<evidence type="ECO:0000256" key="1">
    <source>
        <dbReference type="ARBA" id="ARBA00006226"/>
    </source>
</evidence>
<accession>A0A140NKP5</accession>
<comment type="similarity">
    <text evidence="1">Belongs to the RelE toxin family.</text>
</comment>
<dbReference type="Proteomes" id="UP000005012">
    <property type="component" value="Chromosome"/>
</dbReference>
<dbReference type="InterPro" id="IPR051803">
    <property type="entry name" value="TA_system_RelE-like_toxin"/>
</dbReference>
<dbReference type="OrthoDB" id="9798046at2"/>
<dbReference type="HOGENOM" id="CLU_147162_10_1_6"/>
<protein>
    <submittedName>
        <fullName evidence="3">Plasmid stabilization system protein</fullName>
    </submittedName>
</protein>
<keyword evidence="2" id="KW-1277">Toxin-antitoxin system</keyword>